<dbReference type="InterPro" id="IPR036388">
    <property type="entry name" value="WH-like_DNA-bd_sf"/>
</dbReference>
<dbReference type="GO" id="GO:0003700">
    <property type="term" value="F:DNA-binding transcription factor activity"/>
    <property type="evidence" value="ECO:0007669"/>
    <property type="project" value="InterPro"/>
</dbReference>
<dbReference type="FunFam" id="1.10.10.10:FF:000001">
    <property type="entry name" value="LysR family transcriptional regulator"/>
    <property type="match status" value="1"/>
</dbReference>
<proteinExistence type="inferred from homology"/>
<keyword evidence="7" id="KW-1185">Reference proteome</keyword>
<sequence>MELRHLRYFAMVAEERNFSRAAERLHIAQPALSRQIQQLEELLQVELLQRTTRSLELTEAGRFFYGHAVQLLAQSSDIVSMTRRIAKIERKFGIGFVGSTLYGLLPEIVRRFKAEHPDMEVTLHEMTTVEQIQALKDGVIDVGIGRIRREDPNIRRILLREEKLIAGLPMGHPLAFLDRGLHLRELVNETLIVFPKTPRPSFADQVLSGFHDRGLEPAAIIEVRELQVAMGLVAAGMGVTVVPKSVLGLKRADVCYKLLDEVNLVSPIIMSIRAQDHSADIKSFLELTYGLYRSEGIPHTEESLYTQ</sequence>
<evidence type="ECO:0000256" key="1">
    <source>
        <dbReference type="ARBA" id="ARBA00009437"/>
    </source>
</evidence>
<comment type="similarity">
    <text evidence="1">Belongs to the LysR transcriptional regulatory family.</text>
</comment>
<dbReference type="SUPFAM" id="SSF46785">
    <property type="entry name" value="Winged helix' DNA-binding domain"/>
    <property type="match status" value="1"/>
</dbReference>
<dbReference type="CDD" id="cd08445">
    <property type="entry name" value="PBP2_BenM_CatM_CatR"/>
    <property type="match status" value="1"/>
</dbReference>
<evidence type="ECO:0000259" key="5">
    <source>
        <dbReference type="PROSITE" id="PS50931"/>
    </source>
</evidence>
<dbReference type="Pfam" id="PF03466">
    <property type="entry name" value="LysR_substrate"/>
    <property type="match status" value="1"/>
</dbReference>
<dbReference type="PROSITE" id="PS50931">
    <property type="entry name" value="HTH_LYSR"/>
    <property type="match status" value="1"/>
</dbReference>
<dbReference type="PRINTS" id="PR00039">
    <property type="entry name" value="HTHLYSR"/>
</dbReference>
<name>A0A934W9V5_9BURK</name>
<dbReference type="EMBL" id="JAEPBG010000013">
    <property type="protein sequence ID" value="MBK4737664.1"/>
    <property type="molecule type" value="Genomic_DNA"/>
</dbReference>
<gene>
    <name evidence="6" type="ORF">JJB74_23840</name>
</gene>
<dbReference type="PANTHER" id="PTHR30346:SF17">
    <property type="entry name" value="LYSR FAMILY TRANSCRIPTIONAL REGULATOR"/>
    <property type="match status" value="1"/>
</dbReference>
<organism evidence="6 7">
    <name type="scientific">Noviherbaspirillum pedocola</name>
    <dbReference type="NCBI Taxonomy" id="2801341"/>
    <lineage>
        <taxon>Bacteria</taxon>
        <taxon>Pseudomonadati</taxon>
        <taxon>Pseudomonadota</taxon>
        <taxon>Betaproteobacteria</taxon>
        <taxon>Burkholderiales</taxon>
        <taxon>Oxalobacteraceae</taxon>
        <taxon>Noviherbaspirillum</taxon>
    </lineage>
</organism>
<reference evidence="6" key="1">
    <citation type="submission" date="2021-01" db="EMBL/GenBank/DDBJ databases">
        <title>Genome sequence of strain Noviherbaspirillum sp. DKR-6.</title>
        <authorList>
            <person name="Chaudhary D.K."/>
        </authorList>
    </citation>
    <scope>NUCLEOTIDE SEQUENCE</scope>
    <source>
        <strain evidence="6">DKR-6</strain>
    </source>
</reference>
<dbReference type="InterPro" id="IPR036390">
    <property type="entry name" value="WH_DNA-bd_sf"/>
</dbReference>
<evidence type="ECO:0000313" key="6">
    <source>
        <dbReference type="EMBL" id="MBK4737664.1"/>
    </source>
</evidence>
<dbReference type="InterPro" id="IPR005119">
    <property type="entry name" value="LysR_subst-bd"/>
</dbReference>
<comment type="caution">
    <text evidence="6">The sequence shown here is derived from an EMBL/GenBank/DDBJ whole genome shotgun (WGS) entry which is preliminary data.</text>
</comment>
<dbReference type="GO" id="GO:0032993">
    <property type="term" value="C:protein-DNA complex"/>
    <property type="evidence" value="ECO:0007669"/>
    <property type="project" value="TreeGrafter"/>
</dbReference>
<dbReference type="PANTHER" id="PTHR30346">
    <property type="entry name" value="TRANSCRIPTIONAL DUAL REGULATOR HCAR-RELATED"/>
    <property type="match status" value="1"/>
</dbReference>
<protein>
    <submittedName>
        <fullName evidence="6">LysR family transcriptional regulator</fullName>
    </submittedName>
</protein>
<evidence type="ECO:0000256" key="3">
    <source>
        <dbReference type="ARBA" id="ARBA00023125"/>
    </source>
</evidence>
<dbReference type="SUPFAM" id="SSF53850">
    <property type="entry name" value="Periplasmic binding protein-like II"/>
    <property type="match status" value="1"/>
</dbReference>
<dbReference type="RefSeq" id="WP_200596188.1">
    <property type="nucleotide sequence ID" value="NZ_JAEPBG010000013.1"/>
</dbReference>
<accession>A0A934W9V5</accession>
<evidence type="ECO:0000256" key="4">
    <source>
        <dbReference type="ARBA" id="ARBA00023163"/>
    </source>
</evidence>
<evidence type="ECO:0000256" key="2">
    <source>
        <dbReference type="ARBA" id="ARBA00023015"/>
    </source>
</evidence>
<dbReference type="InterPro" id="IPR000847">
    <property type="entry name" value="LysR_HTH_N"/>
</dbReference>
<dbReference type="GO" id="GO:0003677">
    <property type="term" value="F:DNA binding"/>
    <property type="evidence" value="ECO:0007669"/>
    <property type="project" value="UniProtKB-KW"/>
</dbReference>
<evidence type="ECO:0000313" key="7">
    <source>
        <dbReference type="Proteomes" id="UP000622890"/>
    </source>
</evidence>
<keyword evidence="3" id="KW-0238">DNA-binding</keyword>
<dbReference type="Gene3D" id="1.10.10.10">
    <property type="entry name" value="Winged helix-like DNA-binding domain superfamily/Winged helix DNA-binding domain"/>
    <property type="match status" value="1"/>
</dbReference>
<dbReference type="Pfam" id="PF00126">
    <property type="entry name" value="HTH_1"/>
    <property type="match status" value="1"/>
</dbReference>
<dbReference type="AlphaFoldDB" id="A0A934W9V5"/>
<dbReference type="Gene3D" id="3.40.190.10">
    <property type="entry name" value="Periplasmic binding protein-like II"/>
    <property type="match status" value="2"/>
</dbReference>
<keyword evidence="2" id="KW-0805">Transcription regulation</keyword>
<dbReference type="Proteomes" id="UP000622890">
    <property type="component" value="Unassembled WGS sequence"/>
</dbReference>
<feature type="domain" description="HTH lysR-type" evidence="5">
    <location>
        <begin position="1"/>
        <end position="58"/>
    </location>
</feature>
<keyword evidence="4" id="KW-0804">Transcription</keyword>